<dbReference type="InterPro" id="IPR011043">
    <property type="entry name" value="Gal_Oxase/kelch_b-propeller"/>
</dbReference>
<dbReference type="Pfam" id="PF08268">
    <property type="entry name" value="FBA_3"/>
    <property type="match status" value="1"/>
</dbReference>
<evidence type="ECO:0000259" key="1">
    <source>
        <dbReference type="Pfam" id="PF08268"/>
    </source>
</evidence>
<dbReference type="PANTHER" id="PTHR31672">
    <property type="entry name" value="BNACNNG10540D PROTEIN"/>
    <property type="match status" value="1"/>
</dbReference>
<dbReference type="NCBIfam" id="TIGR01640">
    <property type="entry name" value="F_box_assoc_1"/>
    <property type="match status" value="1"/>
</dbReference>
<gene>
    <name evidence="2" type="ORF">POM88_037866</name>
</gene>
<dbReference type="InterPro" id="IPR017451">
    <property type="entry name" value="F-box-assoc_interact_dom"/>
</dbReference>
<reference evidence="2" key="2">
    <citation type="submission" date="2023-05" db="EMBL/GenBank/DDBJ databases">
        <authorList>
            <person name="Schelkunov M.I."/>
        </authorList>
    </citation>
    <scope>NUCLEOTIDE SEQUENCE</scope>
    <source>
        <strain evidence="2">Hsosn_3</strain>
        <tissue evidence="2">Leaf</tissue>
    </source>
</reference>
<keyword evidence="3" id="KW-1185">Reference proteome</keyword>
<evidence type="ECO:0000313" key="2">
    <source>
        <dbReference type="EMBL" id="KAK1371774.1"/>
    </source>
</evidence>
<proteinExistence type="predicted"/>
<dbReference type="SUPFAM" id="SSF50965">
    <property type="entry name" value="Galactose oxidase, central domain"/>
    <property type="match status" value="1"/>
</dbReference>
<protein>
    <submittedName>
        <fullName evidence="2">F-box domain-containing protein</fullName>
    </submittedName>
</protein>
<sequence>MITTHDNNNNPKYLFFNNINTHELIIRSDDAQCQEYCTLDYPLDLPNHAWCAISHGLMCLSGMFNDGFRYNPKIYLWNPLVEKYKVVPKSPLLKYTEEETKWKALAFGFLPEVNDYVVIHLVKPYLSCEPEDDPHTVMIGFYSLNSNSWKTSSEDGFLSESLSSNDAVFVDGAAFWIGDYSDEHEYQQVIICFDTNTDIMFEILLPDIAPQLQNPVIHPFGGLIAYFVEDDEDHHLDVWVLKNDAVNEFHWVNKMSIDLSEDVWVEVLGIRNNGEPILAKSNSLISCNYDNHEPYDFVDSCDRLSPSSNYEEHHKPPFVIWPFVETLVLLDIGRKPNTILSRKPWHRNRNLLESFNYSS</sequence>
<feature type="domain" description="F-box associated beta-propeller type 3" evidence="1">
    <location>
        <begin position="34"/>
        <end position="282"/>
    </location>
</feature>
<reference evidence="2" key="1">
    <citation type="submission" date="2023-02" db="EMBL/GenBank/DDBJ databases">
        <title>Genome of toxic invasive species Heracleum sosnowskyi carries increased number of genes despite the absence of recent whole-genome duplications.</title>
        <authorList>
            <person name="Schelkunov M."/>
            <person name="Shtratnikova V."/>
            <person name="Makarenko M."/>
            <person name="Klepikova A."/>
            <person name="Omelchenko D."/>
            <person name="Novikova G."/>
            <person name="Obukhova E."/>
            <person name="Bogdanov V."/>
            <person name="Penin A."/>
            <person name="Logacheva M."/>
        </authorList>
    </citation>
    <scope>NUCLEOTIDE SEQUENCE</scope>
    <source>
        <strain evidence="2">Hsosn_3</strain>
        <tissue evidence="2">Leaf</tissue>
    </source>
</reference>
<evidence type="ECO:0000313" key="3">
    <source>
        <dbReference type="Proteomes" id="UP001237642"/>
    </source>
</evidence>
<dbReference type="InterPro" id="IPR013187">
    <property type="entry name" value="F-box-assoc_dom_typ3"/>
</dbReference>
<comment type="caution">
    <text evidence="2">The sequence shown here is derived from an EMBL/GenBank/DDBJ whole genome shotgun (WGS) entry which is preliminary data.</text>
</comment>
<dbReference type="PANTHER" id="PTHR31672:SF13">
    <property type="entry name" value="F-BOX PROTEIN CPR30-LIKE"/>
    <property type="match status" value="1"/>
</dbReference>
<dbReference type="InterPro" id="IPR050796">
    <property type="entry name" value="SCF_F-box_component"/>
</dbReference>
<dbReference type="Proteomes" id="UP001237642">
    <property type="component" value="Unassembled WGS sequence"/>
</dbReference>
<accession>A0AAD8HSA6</accession>
<dbReference type="EMBL" id="JAUIZM010000008">
    <property type="protein sequence ID" value="KAK1371774.1"/>
    <property type="molecule type" value="Genomic_DNA"/>
</dbReference>
<dbReference type="AlphaFoldDB" id="A0AAD8HSA6"/>
<organism evidence="2 3">
    <name type="scientific">Heracleum sosnowskyi</name>
    <dbReference type="NCBI Taxonomy" id="360622"/>
    <lineage>
        <taxon>Eukaryota</taxon>
        <taxon>Viridiplantae</taxon>
        <taxon>Streptophyta</taxon>
        <taxon>Embryophyta</taxon>
        <taxon>Tracheophyta</taxon>
        <taxon>Spermatophyta</taxon>
        <taxon>Magnoliopsida</taxon>
        <taxon>eudicotyledons</taxon>
        <taxon>Gunneridae</taxon>
        <taxon>Pentapetalae</taxon>
        <taxon>asterids</taxon>
        <taxon>campanulids</taxon>
        <taxon>Apiales</taxon>
        <taxon>Apiaceae</taxon>
        <taxon>Apioideae</taxon>
        <taxon>apioid superclade</taxon>
        <taxon>Tordylieae</taxon>
        <taxon>Tordyliinae</taxon>
        <taxon>Heracleum</taxon>
    </lineage>
</organism>
<name>A0AAD8HSA6_9APIA</name>